<proteinExistence type="predicted"/>
<dbReference type="Proteomes" id="UP001050975">
    <property type="component" value="Unassembled WGS sequence"/>
</dbReference>
<accession>A0AAV3XTT3</accession>
<dbReference type="CDD" id="cd00090">
    <property type="entry name" value="HTH_ARSR"/>
    <property type="match status" value="1"/>
</dbReference>
<dbReference type="Gene3D" id="1.10.10.10">
    <property type="entry name" value="Winged helix-like DNA-binding domain superfamily/Winged helix DNA-binding domain"/>
    <property type="match status" value="1"/>
</dbReference>
<reference evidence="2" key="1">
    <citation type="submission" date="2019-10" db="EMBL/GenBank/DDBJ databases">
        <title>Draft genome sequece of Microseira wollei NIES-4236.</title>
        <authorList>
            <person name="Yamaguchi H."/>
            <person name="Suzuki S."/>
            <person name="Kawachi M."/>
        </authorList>
    </citation>
    <scope>NUCLEOTIDE SEQUENCE</scope>
    <source>
        <strain evidence="2">NIES-4236</strain>
    </source>
</reference>
<dbReference type="AlphaFoldDB" id="A0AAV3XTT3"/>
<sequence>MEGQQRSKNQILYLLKTRGDKSAIALAEELHLSPMAVRQHLQALQSEGLVSYREEKRPLGRPVKLWRLTDRAAAIFPDSHADLMVDLLQSVEAVFGAPGLEKLIAERSQRQIQAYTEKISDAEDWRSRVYAIARLRTREGYMAEAIELPERGMLLIENHCPIRAAAASCGLLCKAELEVFKTLLGATVKIERVEHILASDRRCAYRICPVETAVNQC</sequence>
<dbReference type="Pfam" id="PF01022">
    <property type="entry name" value="HTH_5"/>
    <property type="match status" value="1"/>
</dbReference>
<organism evidence="2 3">
    <name type="scientific">Microseira wollei NIES-4236</name>
    <dbReference type="NCBI Taxonomy" id="2530354"/>
    <lineage>
        <taxon>Bacteria</taxon>
        <taxon>Bacillati</taxon>
        <taxon>Cyanobacteriota</taxon>
        <taxon>Cyanophyceae</taxon>
        <taxon>Oscillatoriophycideae</taxon>
        <taxon>Aerosakkonematales</taxon>
        <taxon>Aerosakkonemataceae</taxon>
        <taxon>Microseira</taxon>
    </lineage>
</organism>
<dbReference type="GO" id="GO:0003700">
    <property type="term" value="F:DNA-binding transcription factor activity"/>
    <property type="evidence" value="ECO:0007669"/>
    <property type="project" value="InterPro"/>
</dbReference>
<name>A0AAV3XTT3_9CYAN</name>
<dbReference type="PANTHER" id="PTHR38600:SF2">
    <property type="entry name" value="SLL0088 PROTEIN"/>
    <property type="match status" value="1"/>
</dbReference>
<comment type="caution">
    <text evidence="2">The sequence shown here is derived from an EMBL/GenBank/DDBJ whole genome shotgun (WGS) entry which is preliminary data.</text>
</comment>
<dbReference type="SUPFAM" id="SSF46785">
    <property type="entry name" value="Winged helix' DNA-binding domain"/>
    <property type="match status" value="1"/>
</dbReference>
<evidence type="ECO:0000259" key="1">
    <source>
        <dbReference type="Pfam" id="PF01022"/>
    </source>
</evidence>
<evidence type="ECO:0000313" key="2">
    <source>
        <dbReference type="EMBL" id="GET44422.1"/>
    </source>
</evidence>
<dbReference type="InterPro" id="IPR036388">
    <property type="entry name" value="WH-like_DNA-bd_sf"/>
</dbReference>
<dbReference type="PANTHER" id="PTHR38600">
    <property type="entry name" value="TRANSCRIPTIONAL REGULATORY PROTEIN"/>
    <property type="match status" value="1"/>
</dbReference>
<dbReference type="RefSeq" id="WP_226594374.1">
    <property type="nucleotide sequence ID" value="NZ_BLAY01000350.1"/>
</dbReference>
<dbReference type="InterPro" id="IPR036390">
    <property type="entry name" value="WH_DNA-bd_sf"/>
</dbReference>
<dbReference type="EMBL" id="BLAY01000350">
    <property type="protein sequence ID" value="GET44422.1"/>
    <property type="molecule type" value="Genomic_DNA"/>
</dbReference>
<dbReference type="InterPro" id="IPR011991">
    <property type="entry name" value="ArsR-like_HTH"/>
</dbReference>
<feature type="domain" description="HTH arsR-type" evidence="1">
    <location>
        <begin position="8"/>
        <end position="52"/>
    </location>
</feature>
<keyword evidence="3" id="KW-1185">Reference proteome</keyword>
<dbReference type="InterPro" id="IPR001845">
    <property type="entry name" value="HTH_ArsR_DNA-bd_dom"/>
</dbReference>
<evidence type="ECO:0000313" key="3">
    <source>
        <dbReference type="Proteomes" id="UP001050975"/>
    </source>
</evidence>
<gene>
    <name evidence="2" type="ORF">MiSe_92490</name>
</gene>
<protein>
    <submittedName>
        <fullName evidence="2">Transcriptional regulator</fullName>
    </submittedName>
</protein>